<feature type="region of interest" description="Disordered" evidence="1">
    <location>
        <begin position="15"/>
        <end position="38"/>
    </location>
</feature>
<dbReference type="OrthoDB" id="3257444at2759"/>
<accession>A0A9P7J3Q7</accession>
<dbReference type="GeneID" id="64635332"/>
<dbReference type="RefSeq" id="XP_041186041.1">
    <property type="nucleotide sequence ID" value="XM_041341316.1"/>
</dbReference>
<keyword evidence="3" id="KW-1185">Reference proteome</keyword>
<dbReference type="AlphaFoldDB" id="A0A9P7J3Q7"/>
<reference evidence="2" key="1">
    <citation type="journal article" date="2020" name="New Phytol.">
        <title>Comparative genomics reveals dynamic genome evolution in host specialist ectomycorrhizal fungi.</title>
        <authorList>
            <person name="Lofgren L.A."/>
            <person name="Nguyen N.H."/>
            <person name="Vilgalys R."/>
            <person name="Ruytinx J."/>
            <person name="Liao H.L."/>
            <person name="Branco S."/>
            <person name="Kuo A."/>
            <person name="LaButti K."/>
            <person name="Lipzen A."/>
            <person name="Andreopoulos W."/>
            <person name="Pangilinan J."/>
            <person name="Riley R."/>
            <person name="Hundley H."/>
            <person name="Na H."/>
            <person name="Barry K."/>
            <person name="Grigoriev I.V."/>
            <person name="Stajich J.E."/>
            <person name="Kennedy P.G."/>
        </authorList>
    </citation>
    <scope>NUCLEOTIDE SEQUENCE</scope>
    <source>
        <strain evidence="2">MN1</strain>
    </source>
</reference>
<dbReference type="EMBL" id="JABBWG010000098">
    <property type="protein sequence ID" value="KAG1801207.1"/>
    <property type="molecule type" value="Genomic_DNA"/>
</dbReference>
<gene>
    <name evidence="2" type="ORF">BJ212DRAFT_1487743</name>
</gene>
<feature type="compositionally biased region" description="Low complexity" evidence="1">
    <location>
        <begin position="134"/>
        <end position="147"/>
    </location>
</feature>
<comment type="caution">
    <text evidence="2">The sequence shown here is derived from an EMBL/GenBank/DDBJ whole genome shotgun (WGS) entry which is preliminary data.</text>
</comment>
<proteinExistence type="predicted"/>
<sequence length="316" mass="35228">MTVVTPTCQKQEQCLRSVRDSSESQTESSLSDDNTINQLIPTNSPFPSLPPQPMFILRPAVFNLETPILPLTSTDIVIEETAPLVTTLPPIPQPKFLKPPSLPSKPLKNSTNPFITPALQVTAPTPNAPPSCKPPSSSSQTLPTPSTLMSASPVMSNVTKGMVAMPRPGSHKVPLFEGKTSKLLNFFELFKDLAASCALMDEQKCKTIVRYTDTLTKRFWVMISGYESKDYALLKRNILAKYPHANWGIQYTIRDLEHLILNTTESEISTKMELLQYYHQLCPIAAWLITNSKIMARECDWYFLQGLPQSVCQAID</sequence>
<evidence type="ECO:0000313" key="2">
    <source>
        <dbReference type="EMBL" id="KAG1801207.1"/>
    </source>
</evidence>
<evidence type="ECO:0000313" key="3">
    <source>
        <dbReference type="Proteomes" id="UP000807769"/>
    </source>
</evidence>
<organism evidence="2 3">
    <name type="scientific">Suillus subaureus</name>
    <dbReference type="NCBI Taxonomy" id="48587"/>
    <lineage>
        <taxon>Eukaryota</taxon>
        <taxon>Fungi</taxon>
        <taxon>Dikarya</taxon>
        <taxon>Basidiomycota</taxon>
        <taxon>Agaricomycotina</taxon>
        <taxon>Agaricomycetes</taxon>
        <taxon>Agaricomycetidae</taxon>
        <taxon>Boletales</taxon>
        <taxon>Suillineae</taxon>
        <taxon>Suillaceae</taxon>
        <taxon>Suillus</taxon>
    </lineage>
</organism>
<feature type="compositionally biased region" description="Low complexity" evidence="1">
    <location>
        <begin position="23"/>
        <end position="33"/>
    </location>
</feature>
<name>A0A9P7J3Q7_9AGAM</name>
<evidence type="ECO:0000256" key="1">
    <source>
        <dbReference type="SAM" id="MobiDB-lite"/>
    </source>
</evidence>
<feature type="region of interest" description="Disordered" evidence="1">
    <location>
        <begin position="120"/>
        <end position="147"/>
    </location>
</feature>
<protein>
    <submittedName>
        <fullName evidence="2">Uncharacterized protein</fullName>
    </submittedName>
</protein>
<dbReference type="Proteomes" id="UP000807769">
    <property type="component" value="Unassembled WGS sequence"/>
</dbReference>